<evidence type="ECO:0000313" key="3">
    <source>
        <dbReference type="Proteomes" id="UP000600877"/>
    </source>
</evidence>
<dbReference type="PIRSF" id="PIRSF028137">
    <property type="entry name" value="UCP028137"/>
    <property type="match status" value="1"/>
</dbReference>
<comment type="caution">
    <text evidence="2">The sequence shown here is derived from an EMBL/GenBank/DDBJ whole genome shotgun (WGS) entry which is preliminary data.</text>
</comment>
<feature type="transmembrane region" description="Helical" evidence="1">
    <location>
        <begin position="190"/>
        <end position="210"/>
    </location>
</feature>
<keyword evidence="1" id="KW-0472">Membrane</keyword>
<reference evidence="3" key="1">
    <citation type="journal article" date="2019" name="Int. J. Syst. Evol. Microbiol.">
        <title>The Global Catalogue of Microorganisms (GCM) 10K type strain sequencing project: providing services to taxonomists for standard genome sequencing and annotation.</title>
        <authorList>
            <consortium name="The Broad Institute Genomics Platform"/>
            <consortium name="The Broad Institute Genome Sequencing Center for Infectious Disease"/>
            <person name="Wu L."/>
            <person name="Ma J."/>
        </authorList>
    </citation>
    <scope>NUCLEOTIDE SEQUENCE [LARGE SCALE GENOMIC DNA]</scope>
    <source>
        <strain evidence="3">KCTC 32041</strain>
    </source>
</reference>
<feature type="transmembrane region" description="Helical" evidence="1">
    <location>
        <begin position="35"/>
        <end position="55"/>
    </location>
</feature>
<gene>
    <name evidence="2" type="ORF">GCM10011290_20510</name>
</gene>
<evidence type="ECO:0000313" key="2">
    <source>
        <dbReference type="EMBL" id="GGX92581.1"/>
    </source>
</evidence>
<dbReference type="RefSeq" id="WP_189374041.1">
    <property type="nucleotide sequence ID" value="NZ_BMYW01000006.1"/>
</dbReference>
<keyword evidence="1" id="KW-0812">Transmembrane</keyword>
<feature type="transmembrane region" description="Helical" evidence="1">
    <location>
        <begin position="148"/>
        <end position="170"/>
    </location>
</feature>
<feature type="transmembrane region" description="Helical" evidence="1">
    <location>
        <begin position="86"/>
        <end position="104"/>
    </location>
</feature>
<dbReference type="NCBIfam" id="NF041646">
    <property type="entry name" value="VC0807_fam"/>
    <property type="match status" value="1"/>
</dbReference>
<accession>A0ABQ2YSL4</accession>
<name>A0ABQ2YSL4_9NEIS</name>
<dbReference type="InterPro" id="IPR016870">
    <property type="entry name" value="UCP028137"/>
</dbReference>
<protein>
    <recommendedName>
        <fullName evidence="4">MFS transporter</fullName>
    </recommendedName>
</protein>
<feature type="transmembrane region" description="Helical" evidence="1">
    <location>
        <begin position="62"/>
        <end position="80"/>
    </location>
</feature>
<proteinExistence type="predicted"/>
<dbReference type="EMBL" id="BMYW01000006">
    <property type="protein sequence ID" value="GGX92581.1"/>
    <property type="molecule type" value="Genomic_DNA"/>
</dbReference>
<keyword evidence="1" id="KW-1133">Transmembrane helix</keyword>
<dbReference type="Proteomes" id="UP000600877">
    <property type="component" value="Unassembled WGS sequence"/>
</dbReference>
<organism evidence="2 3">
    <name type="scientific">Vogesella alkaliphila</name>
    <dbReference type="NCBI Taxonomy" id="1193621"/>
    <lineage>
        <taxon>Bacteria</taxon>
        <taxon>Pseudomonadati</taxon>
        <taxon>Pseudomonadota</taxon>
        <taxon>Betaproteobacteria</taxon>
        <taxon>Neisseriales</taxon>
        <taxon>Chromobacteriaceae</taxon>
        <taxon>Vogesella</taxon>
    </lineage>
</organism>
<evidence type="ECO:0008006" key="4">
    <source>
        <dbReference type="Google" id="ProtNLM"/>
    </source>
</evidence>
<evidence type="ECO:0000256" key="1">
    <source>
        <dbReference type="SAM" id="Phobius"/>
    </source>
</evidence>
<keyword evidence="3" id="KW-1185">Reference proteome</keyword>
<sequence length="231" mass="25533">MAAAKKNNQLLELIINIVIPSLVLMKLSTEQYLGTANALLLALAFPLGWGLYDLLRNRKTNFIAILGLVSILLTGGIGLLHLDAQWLAVKEAAIPGLIGIAVLASTRTRYPLIKTVLYTPAVIDVAKVQQHLEQRGNTRQFEARLLKATYLLSATFFFSSVMNYVLAKWIVTSPSGTEAFNEELGRMTLLSYPMIAIPSLLMMMAVLYYISRGMRELAGLSFTEALRQDLT</sequence>